<name>A0A7X0SQ61_9BACL</name>
<keyword evidence="1" id="KW-0282">Flagellum</keyword>
<gene>
    <name evidence="1" type="ORF">H7C18_18225</name>
</gene>
<dbReference type="InterPro" id="IPR013367">
    <property type="entry name" value="Flagellar_put"/>
</dbReference>
<evidence type="ECO:0000313" key="1">
    <source>
        <dbReference type="EMBL" id="MBB6732855.1"/>
    </source>
</evidence>
<dbReference type="Proteomes" id="UP000564644">
    <property type="component" value="Unassembled WGS sequence"/>
</dbReference>
<dbReference type="NCBIfam" id="TIGR02530">
    <property type="entry name" value="flg_new"/>
    <property type="match status" value="1"/>
</dbReference>
<comment type="caution">
    <text evidence="1">The sequence shown here is derived from an EMBL/GenBank/DDBJ whole genome shotgun (WGS) entry which is preliminary data.</text>
</comment>
<accession>A0A7X0SQ61</accession>
<sequence length="132" mass="14208">MSDPVRVGQLAAGRIGPLQGTPRERAQTQAGAADNAVSFRQLLGRAELKFSQHAQQRLKQRGIELQPEQLDRISSAVDQAAAKGAKDSLVLYRDIAMIVNVPNRTVVTAMDGASMQEHVFTQIDSAVVVGES</sequence>
<keyword evidence="2" id="KW-1185">Reference proteome</keyword>
<dbReference type="AlphaFoldDB" id="A0A7X0SQ61"/>
<dbReference type="Pfam" id="PF12611">
    <property type="entry name" value="Flagellar_put"/>
    <property type="match status" value="1"/>
</dbReference>
<evidence type="ECO:0000313" key="2">
    <source>
        <dbReference type="Proteomes" id="UP000564644"/>
    </source>
</evidence>
<organism evidence="1 2">
    <name type="scientific">Cohnella zeiphila</name>
    <dbReference type="NCBI Taxonomy" id="2761120"/>
    <lineage>
        <taxon>Bacteria</taxon>
        <taxon>Bacillati</taxon>
        <taxon>Bacillota</taxon>
        <taxon>Bacilli</taxon>
        <taxon>Bacillales</taxon>
        <taxon>Paenibacillaceae</taxon>
        <taxon>Cohnella</taxon>
    </lineage>
</organism>
<proteinExistence type="predicted"/>
<keyword evidence="1" id="KW-0969">Cilium</keyword>
<dbReference type="EMBL" id="JACJVO010000022">
    <property type="protein sequence ID" value="MBB6732855.1"/>
    <property type="molecule type" value="Genomic_DNA"/>
</dbReference>
<protein>
    <submittedName>
        <fullName evidence="1">Flagellar biosynthesis protein</fullName>
    </submittedName>
</protein>
<reference evidence="1 2" key="1">
    <citation type="submission" date="2020-08" db="EMBL/GenBank/DDBJ databases">
        <title>Cohnella phylogeny.</title>
        <authorList>
            <person name="Dunlap C."/>
        </authorList>
    </citation>
    <scope>NUCLEOTIDE SEQUENCE [LARGE SCALE GENOMIC DNA]</scope>
    <source>
        <strain evidence="1 2">CBP 2801</strain>
    </source>
</reference>
<keyword evidence="1" id="KW-0966">Cell projection</keyword>
<dbReference type="RefSeq" id="WP_185130523.1">
    <property type="nucleotide sequence ID" value="NZ_JACJVO010000022.1"/>
</dbReference>